<dbReference type="PANTHER" id="PTHR33050:SF7">
    <property type="entry name" value="RIBONUCLEASE H"/>
    <property type="match status" value="1"/>
</dbReference>
<evidence type="ECO:0000313" key="2">
    <source>
        <dbReference type="Proteomes" id="UP001148786"/>
    </source>
</evidence>
<dbReference type="Proteomes" id="UP001148786">
    <property type="component" value="Unassembled WGS sequence"/>
</dbReference>
<dbReference type="InterPro" id="IPR052055">
    <property type="entry name" value="Hepadnavirus_pol/RT"/>
</dbReference>
<comment type="caution">
    <text evidence="1">The sequence shown here is derived from an EMBL/GenBank/DDBJ whole genome shotgun (WGS) entry which is preliminary data.</text>
</comment>
<evidence type="ECO:0000313" key="1">
    <source>
        <dbReference type="EMBL" id="KAJ3504587.1"/>
    </source>
</evidence>
<sequence>MPASTDDPNLAVCPDFGADKYTPLREALISDQRSEEQAIEFLKNDWKARNDEEKLAWQARLDQEATNAAEEARIAKDAEAAALLAKRQEQLQEHEAFLKEEAKKYRNKHIPIDPNRPIPTMSSSTLSPAPPVLAKLLKGDYVPLWHFTNTGIKSGVADPGSLETDKIDFMRGEDGSVTALPASSLKVAPVDDSALSWEQFSHAVPRALEAMENTRWPSERILMFERFWTGILARDLGFNEDPLDYRTLLRYQSEQRKRWHVALTSIKGPYNLAEINETVMDRTRDQVYREERRRRDDARPVFGTTVMPPLLHAMDRHYRSARVVSHSASTGSAPNVKVPPTPAVTYAPVASQRCMELSAALEQRRLKPCTPYHADEWAVLLHDGQLTAKYPDIVNGLRQGFFGIGPVVHWVDDHLFFRIPHACLEDYNQVREQWHRELSILIPNHSGGRIWFGGTVLPDGAIFEMVEDCSFPLQDFCTKSRDASTDGDYTYSLADIDRLSERLGIPWEASKDVPFGSSPPYIGLIWDLDARSVSLAPAKVAKYTLAIEKWFTSPTHVLEEVQKLYGKLLHACLVIPSGRARLTGLEAMLGIFDNCPFMPRHAPASVRLQLQWWLNRFTSTPLARRIPVSHDVTDIGAFSDASSEVGIAVVIGGRWRAWRLLPGWRTLNGQRDIAWAEAVGFEFLVDILTQHAPSGQRFKVHGDNKGVVEGWWNGRSRNGEVNSSFERTHDRLESRGFIDCVFTSYIESAANPADKPSRGIYPSQSLLLPPVTIPDPLRQLVVDADQPFSPTEIKLQREGRYPAPAPKLVSDTDRAARNSFNTIHFREQLGFSPDYLSGLA</sequence>
<protein>
    <submittedName>
        <fullName evidence="1">Uncharacterized protein</fullName>
    </submittedName>
</protein>
<dbReference type="PANTHER" id="PTHR33050">
    <property type="entry name" value="REVERSE TRANSCRIPTASE DOMAIN-CONTAINING PROTEIN"/>
    <property type="match status" value="1"/>
</dbReference>
<gene>
    <name evidence="1" type="ORF">NLJ89_g7862</name>
</gene>
<organism evidence="1 2">
    <name type="scientific">Agrocybe chaxingu</name>
    <dbReference type="NCBI Taxonomy" id="84603"/>
    <lineage>
        <taxon>Eukaryota</taxon>
        <taxon>Fungi</taxon>
        <taxon>Dikarya</taxon>
        <taxon>Basidiomycota</taxon>
        <taxon>Agaricomycotina</taxon>
        <taxon>Agaricomycetes</taxon>
        <taxon>Agaricomycetidae</taxon>
        <taxon>Agaricales</taxon>
        <taxon>Agaricineae</taxon>
        <taxon>Strophariaceae</taxon>
        <taxon>Agrocybe</taxon>
    </lineage>
</organism>
<dbReference type="EMBL" id="JANKHO010000989">
    <property type="protein sequence ID" value="KAJ3504587.1"/>
    <property type="molecule type" value="Genomic_DNA"/>
</dbReference>
<name>A0A9W8JWG9_9AGAR</name>
<keyword evidence="2" id="KW-1185">Reference proteome</keyword>
<dbReference type="AlphaFoldDB" id="A0A9W8JWG9"/>
<proteinExistence type="predicted"/>
<reference evidence="1" key="1">
    <citation type="submission" date="2022-07" db="EMBL/GenBank/DDBJ databases">
        <title>Genome Sequence of Agrocybe chaxingu.</title>
        <authorList>
            <person name="Buettner E."/>
        </authorList>
    </citation>
    <scope>NUCLEOTIDE SEQUENCE</scope>
    <source>
        <strain evidence="1">MP-N11</strain>
    </source>
</reference>
<dbReference type="OrthoDB" id="2678913at2759"/>
<accession>A0A9W8JWG9</accession>